<dbReference type="InterPro" id="IPR008254">
    <property type="entry name" value="Flavodoxin/NO_synth"/>
</dbReference>
<name>A0A380PQC6_YERFR</name>
<dbReference type="AlphaFoldDB" id="A0A380PQC6"/>
<organism evidence="4 5">
    <name type="scientific">Yersinia frederiksenii</name>
    <dbReference type="NCBI Taxonomy" id="29484"/>
    <lineage>
        <taxon>Bacteria</taxon>
        <taxon>Pseudomonadati</taxon>
        <taxon>Pseudomonadota</taxon>
        <taxon>Gammaproteobacteria</taxon>
        <taxon>Enterobacterales</taxon>
        <taxon>Yersiniaceae</taxon>
        <taxon>Yersinia</taxon>
    </lineage>
</organism>
<feature type="domain" description="Flavodoxin-like" evidence="3">
    <location>
        <begin position="43"/>
        <end position="193"/>
    </location>
</feature>
<dbReference type="PROSITE" id="PS51318">
    <property type="entry name" value="TAT"/>
    <property type="match status" value="1"/>
</dbReference>
<accession>A0A380PQC6</accession>
<evidence type="ECO:0000313" key="5">
    <source>
        <dbReference type="Proteomes" id="UP000254835"/>
    </source>
</evidence>
<dbReference type="Gene3D" id="3.40.50.360">
    <property type="match status" value="1"/>
</dbReference>
<dbReference type="GeneID" id="57907038"/>
<evidence type="ECO:0000313" key="4">
    <source>
        <dbReference type="EMBL" id="SUP75721.1"/>
    </source>
</evidence>
<dbReference type="SUPFAM" id="SSF52218">
    <property type="entry name" value="Flavoproteins"/>
    <property type="match status" value="1"/>
</dbReference>
<reference evidence="4 5" key="1">
    <citation type="submission" date="2018-06" db="EMBL/GenBank/DDBJ databases">
        <authorList>
            <consortium name="Pathogen Informatics"/>
            <person name="Doyle S."/>
        </authorList>
    </citation>
    <scope>NUCLEOTIDE SEQUENCE [LARGE SCALE GENOMIC DNA]</scope>
    <source>
        <strain evidence="4 5">NCTC11470</strain>
    </source>
</reference>
<keyword evidence="2" id="KW-0288">FMN</keyword>
<gene>
    <name evidence="4" type="primary">mdaB2</name>
    <name evidence="4" type="ORF">NCTC11470_00740</name>
</gene>
<dbReference type="PANTHER" id="PTHR39201:SF1">
    <property type="entry name" value="FLAVODOXIN-LIKE DOMAIN-CONTAINING PROTEIN"/>
    <property type="match status" value="1"/>
</dbReference>
<protein>
    <submittedName>
        <fullName evidence="4">Flavodoxin</fullName>
    </submittedName>
</protein>
<dbReference type="InterPro" id="IPR029039">
    <property type="entry name" value="Flavoprotein-like_sf"/>
</dbReference>
<dbReference type="RefSeq" id="WP_032910887.1">
    <property type="nucleotide sequence ID" value="NZ_CP023964.1"/>
</dbReference>
<dbReference type="InterPro" id="IPR006311">
    <property type="entry name" value="TAT_signal"/>
</dbReference>
<sequence>MNETKRFSRREILAGSASFTALAVMSLSPLTVKATLPISDAGVLVAYFSRSGNTRVVASQIRQAYQADIFEIKPATPYPENLDLLVSLTQKETDSGYEPPLAAEISQMGNYHTLFIGLPVWGGTAPAIIRSFLSHHDLTGKILIPFITHGGNGPGNSLSVISEHAPHSTFLKGFTLHADQERHTLMQVSQWMDTLGAIK</sequence>
<dbReference type="Pfam" id="PF12682">
    <property type="entry name" value="Flavodoxin_4"/>
    <property type="match status" value="1"/>
</dbReference>
<keyword evidence="1" id="KW-0285">Flavoprotein</keyword>
<dbReference type="OrthoDB" id="9806505at2"/>
<dbReference type="EMBL" id="UHJA01000001">
    <property type="protein sequence ID" value="SUP75721.1"/>
    <property type="molecule type" value="Genomic_DNA"/>
</dbReference>
<dbReference type="GO" id="GO:0010181">
    <property type="term" value="F:FMN binding"/>
    <property type="evidence" value="ECO:0007669"/>
    <property type="project" value="InterPro"/>
</dbReference>
<evidence type="ECO:0000259" key="3">
    <source>
        <dbReference type="Pfam" id="PF12682"/>
    </source>
</evidence>
<proteinExistence type="predicted"/>
<evidence type="ECO:0000256" key="1">
    <source>
        <dbReference type="ARBA" id="ARBA00022630"/>
    </source>
</evidence>
<dbReference type="Proteomes" id="UP000254835">
    <property type="component" value="Unassembled WGS sequence"/>
</dbReference>
<evidence type="ECO:0000256" key="2">
    <source>
        <dbReference type="ARBA" id="ARBA00022643"/>
    </source>
</evidence>
<dbReference type="PANTHER" id="PTHR39201">
    <property type="entry name" value="EXPORTED PROTEIN-RELATED"/>
    <property type="match status" value="1"/>
</dbReference>